<proteinExistence type="predicted"/>
<keyword evidence="3" id="KW-1185">Reference proteome</keyword>
<sequence>MPPPENKDLAPCPECRSGESATAPFSHPSLPSEFAAKTASLGAKRRRIKDLSDDQCPLLTLLVVHGSQDCRRRRLDAAMFTGKVGVCATNTLTPPPAGLEDFAVCLLIRMDVEVEGLKSSADTLSPCPYVRPLSCRRRRPPIMSFDAVRAAAVLSSQLPLVVMAMDSRPVTRIPPPRPHIKGTVHDIHES</sequence>
<accession>A0A8S0VTR9</accession>
<organism evidence="2 3">
    <name type="scientific">Cyclocybe aegerita</name>
    <name type="common">Black poplar mushroom</name>
    <name type="synonym">Agrocybe aegerita</name>
    <dbReference type="NCBI Taxonomy" id="1973307"/>
    <lineage>
        <taxon>Eukaryota</taxon>
        <taxon>Fungi</taxon>
        <taxon>Dikarya</taxon>
        <taxon>Basidiomycota</taxon>
        <taxon>Agaricomycotina</taxon>
        <taxon>Agaricomycetes</taxon>
        <taxon>Agaricomycetidae</taxon>
        <taxon>Agaricales</taxon>
        <taxon>Agaricineae</taxon>
        <taxon>Bolbitiaceae</taxon>
        <taxon>Cyclocybe</taxon>
    </lineage>
</organism>
<gene>
    <name evidence="2" type="ORF">AAE3_LOCUS11185</name>
</gene>
<feature type="region of interest" description="Disordered" evidence="1">
    <location>
        <begin position="1"/>
        <end position="30"/>
    </location>
</feature>
<name>A0A8S0VTR9_CYCAE</name>
<dbReference type="EMBL" id="CACVBS010000072">
    <property type="protein sequence ID" value="CAA7268969.1"/>
    <property type="molecule type" value="Genomic_DNA"/>
</dbReference>
<dbReference type="AlphaFoldDB" id="A0A8S0VTR9"/>
<comment type="caution">
    <text evidence="2">The sequence shown here is derived from an EMBL/GenBank/DDBJ whole genome shotgun (WGS) entry which is preliminary data.</text>
</comment>
<evidence type="ECO:0000313" key="2">
    <source>
        <dbReference type="EMBL" id="CAA7268969.1"/>
    </source>
</evidence>
<protein>
    <submittedName>
        <fullName evidence="2">Uncharacterized protein</fullName>
    </submittedName>
</protein>
<evidence type="ECO:0000256" key="1">
    <source>
        <dbReference type="SAM" id="MobiDB-lite"/>
    </source>
</evidence>
<reference evidence="2 3" key="1">
    <citation type="submission" date="2020-01" db="EMBL/GenBank/DDBJ databases">
        <authorList>
            <person name="Gupta K D."/>
        </authorList>
    </citation>
    <scope>NUCLEOTIDE SEQUENCE [LARGE SCALE GENOMIC DNA]</scope>
</reference>
<evidence type="ECO:0000313" key="3">
    <source>
        <dbReference type="Proteomes" id="UP000467700"/>
    </source>
</evidence>
<dbReference type="Proteomes" id="UP000467700">
    <property type="component" value="Unassembled WGS sequence"/>
</dbReference>